<dbReference type="SUPFAM" id="SSF46785">
    <property type="entry name" value="Winged helix' DNA-binding domain"/>
    <property type="match status" value="1"/>
</dbReference>
<reference evidence="6" key="1">
    <citation type="submission" date="2020-05" db="EMBL/GenBank/DDBJ databases">
        <authorList>
            <person name="Chiriac C."/>
            <person name="Salcher M."/>
            <person name="Ghai R."/>
            <person name="Kavagutti S V."/>
        </authorList>
    </citation>
    <scope>NUCLEOTIDE SEQUENCE</scope>
</reference>
<dbReference type="NCBIfam" id="NF033788">
    <property type="entry name" value="HTH_metalloreg"/>
    <property type="match status" value="1"/>
</dbReference>
<dbReference type="Gene3D" id="1.10.10.10">
    <property type="entry name" value="Winged helix-like DNA-binding domain superfamily/Winged helix DNA-binding domain"/>
    <property type="match status" value="1"/>
</dbReference>
<keyword evidence="2" id="KW-0238">DNA-binding</keyword>
<evidence type="ECO:0000313" key="6">
    <source>
        <dbReference type="EMBL" id="CAB4900138.1"/>
    </source>
</evidence>
<gene>
    <name evidence="6" type="ORF">UFOPK3376_03364</name>
</gene>
<evidence type="ECO:0000259" key="5">
    <source>
        <dbReference type="PROSITE" id="PS50987"/>
    </source>
</evidence>
<dbReference type="GO" id="GO:0003677">
    <property type="term" value="F:DNA binding"/>
    <property type="evidence" value="ECO:0007669"/>
    <property type="project" value="UniProtKB-KW"/>
</dbReference>
<evidence type="ECO:0000256" key="4">
    <source>
        <dbReference type="SAM" id="MobiDB-lite"/>
    </source>
</evidence>
<dbReference type="PROSITE" id="PS50987">
    <property type="entry name" value="HTH_ARSR_2"/>
    <property type="match status" value="1"/>
</dbReference>
<dbReference type="InterPro" id="IPR001845">
    <property type="entry name" value="HTH_ArsR_DNA-bd_dom"/>
</dbReference>
<feature type="domain" description="HTH arsR-type" evidence="5">
    <location>
        <begin position="20"/>
        <end position="114"/>
    </location>
</feature>
<dbReference type="PANTHER" id="PTHR33154">
    <property type="entry name" value="TRANSCRIPTIONAL REGULATOR, ARSR FAMILY"/>
    <property type="match status" value="1"/>
</dbReference>
<feature type="compositionally biased region" description="Basic and acidic residues" evidence="4">
    <location>
        <begin position="1"/>
        <end position="11"/>
    </location>
</feature>
<evidence type="ECO:0000256" key="3">
    <source>
        <dbReference type="ARBA" id="ARBA00023163"/>
    </source>
</evidence>
<proteinExistence type="predicted"/>
<sequence length="130" mass="14627">MRSWLRSRDQRVSSQKDPGMPAVVSDPARDPFDALGDPNRREILRLLSHGGKAVTELAADMPISRPAVSRHLRLLKEAQLVTEHAEGTRRIYRLHEKGLEAVREYLDGLWSDASVRFSLLANNSREKGGD</sequence>
<organism evidence="6">
    <name type="scientific">freshwater metagenome</name>
    <dbReference type="NCBI Taxonomy" id="449393"/>
    <lineage>
        <taxon>unclassified sequences</taxon>
        <taxon>metagenomes</taxon>
        <taxon>ecological metagenomes</taxon>
    </lineage>
</organism>
<dbReference type="InterPro" id="IPR036388">
    <property type="entry name" value="WH-like_DNA-bd_sf"/>
</dbReference>
<dbReference type="InterPro" id="IPR011991">
    <property type="entry name" value="ArsR-like_HTH"/>
</dbReference>
<keyword evidence="1" id="KW-0805">Transcription regulation</keyword>
<dbReference type="PRINTS" id="PR00778">
    <property type="entry name" value="HTHARSR"/>
</dbReference>
<dbReference type="EMBL" id="CAFBLP010000183">
    <property type="protein sequence ID" value="CAB4900138.1"/>
    <property type="molecule type" value="Genomic_DNA"/>
</dbReference>
<dbReference type="GO" id="GO:0003700">
    <property type="term" value="F:DNA-binding transcription factor activity"/>
    <property type="evidence" value="ECO:0007669"/>
    <property type="project" value="InterPro"/>
</dbReference>
<dbReference type="Pfam" id="PF01022">
    <property type="entry name" value="HTH_5"/>
    <property type="match status" value="1"/>
</dbReference>
<name>A0A6J7G1A5_9ZZZZ</name>
<dbReference type="InterPro" id="IPR051081">
    <property type="entry name" value="HTH_MetalResp_TranReg"/>
</dbReference>
<keyword evidence="3" id="KW-0804">Transcription</keyword>
<dbReference type="PANTHER" id="PTHR33154:SF33">
    <property type="entry name" value="TRANSCRIPTIONAL REPRESSOR SDPR"/>
    <property type="match status" value="1"/>
</dbReference>
<dbReference type="InterPro" id="IPR036390">
    <property type="entry name" value="WH_DNA-bd_sf"/>
</dbReference>
<protein>
    <submittedName>
        <fullName evidence="6">Unannotated protein</fullName>
    </submittedName>
</protein>
<evidence type="ECO:0000256" key="1">
    <source>
        <dbReference type="ARBA" id="ARBA00023015"/>
    </source>
</evidence>
<dbReference type="AlphaFoldDB" id="A0A6J7G1A5"/>
<dbReference type="CDD" id="cd00090">
    <property type="entry name" value="HTH_ARSR"/>
    <property type="match status" value="1"/>
</dbReference>
<feature type="region of interest" description="Disordered" evidence="4">
    <location>
        <begin position="1"/>
        <end position="35"/>
    </location>
</feature>
<evidence type="ECO:0000256" key="2">
    <source>
        <dbReference type="ARBA" id="ARBA00023125"/>
    </source>
</evidence>
<accession>A0A6J7G1A5</accession>
<dbReference type="SMART" id="SM00418">
    <property type="entry name" value="HTH_ARSR"/>
    <property type="match status" value="1"/>
</dbReference>